<evidence type="ECO:0000256" key="1">
    <source>
        <dbReference type="ARBA" id="ARBA00004651"/>
    </source>
</evidence>
<dbReference type="PIRSF" id="PIRSF006603">
    <property type="entry name" value="DinF"/>
    <property type="match status" value="1"/>
</dbReference>
<dbReference type="EMBL" id="CAKMMG010000001">
    <property type="protein sequence ID" value="CAH1195118.1"/>
    <property type="molecule type" value="Genomic_DNA"/>
</dbReference>
<feature type="transmembrane region" description="Helical" evidence="10">
    <location>
        <begin position="20"/>
        <end position="40"/>
    </location>
</feature>
<keyword evidence="8 10" id="KW-0472">Membrane</keyword>
<gene>
    <name evidence="11" type="primary">mepA_2</name>
    <name evidence="11" type="ORF">PAECIP111892_01962</name>
</gene>
<reference evidence="11" key="1">
    <citation type="submission" date="2022-01" db="EMBL/GenBank/DDBJ databases">
        <authorList>
            <person name="Criscuolo A."/>
        </authorList>
    </citation>
    <scope>NUCLEOTIDE SEQUENCE</scope>
    <source>
        <strain evidence="11">CIP111892</strain>
    </source>
</reference>
<evidence type="ECO:0000313" key="12">
    <source>
        <dbReference type="Proteomes" id="UP000838324"/>
    </source>
</evidence>
<keyword evidence="12" id="KW-1185">Reference proteome</keyword>
<organism evidence="11 12">
    <name type="scientific">Paenibacillus auburnensis</name>
    <dbReference type="NCBI Taxonomy" id="2905649"/>
    <lineage>
        <taxon>Bacteria</taxon>
        <taxon>Bacillati</taxon>
        <taxon>Bacillota</taxon>
        <taxon>Bacilli</taxon>
        <taxon>Bacillales</taxon>
        <taxon>Paenibacillaceae</taxon>
        <taxon>Paenibacillus</taxon>
    </lineage>
</organism>
<comment type="similarity">
    <text evidence="2">Belongs to the multi antimicrobial extrusion (MATE) (TC 2.A.66.1) family. MepA subfamily.</text>
</comment>
<evidence type="ECO:0000256" key="7">
    <source>
        <dbReference type="ARBA" id="ARBA00022989"/>
    </source>
</evidence>
<sequence length="472" mass="51365">MSQETSNQYYLESAPLKKAITHLSIPMMIGMSVGTIYNVINAYFIGLLHNTHMLTAITLGLPIFTVLMAFGNVLGVGGGTFVTRLAGEKNPEKGRRIAGYSFYASIIAGIVIALLAFLAINPITRLLGADDATFDFAKTYALTLFAGGFVIVLNFALEQLVRSEGASKESMYGVFISTALSLIFDPLFILVLNWHVAGAALAMILANVGSVVYYIYFLETKSEHLKGFLKHFRISVQDKLEIYKIGISELLQSAFLIVTTLLLNNYAIQYGDHVVAGFGVALRIVQVPEFLSMGLFLGLIPLFAFTYAGRNIVRLKSSIKYAFACIGTISIVFVSLVFIFRDTVLHWFSNDPSVISSGVTILAAMLISALFNGFTGLFMSIFQATGQGAPTAIMAITQGILYIPVIIVLHYLFGLNGVIWSMTVTEVITSVMGVMLFVMFNRKLKKVSGNEADGNEAGAQPKIHIGEDVNVI</sequence>
<dbReference type="NCBIfam" id="TIGR00797">
    <property type="entry name" value="matE"/>
    <property type="match status" value="1"/>
</dbReference>
<feature type="transmembrane region" description="Helical" evidence="10">
    <location>
        <begin position="140"/>
        <end position="157"/>
    </location>
</feature>
<feature type="transmembrane region" description="Helical" evidence="10">
    <location>
        <begin position="419"/>
        <end position="440"/>
    </location>
</feature>
<evidence type="ECO:0000256" key="4">
    <source>
        <dbReference type="ARBA" id="ARBA00022448"/>
    </source>
</evidence>
<feature type="transmembrane region" description="Helical" evidence="10">
    <location>
        <begin position="169"/>
        <end position="190"/>
    </location>
</feature>
<name>A0ABM9BUV7_9BACL</name>
<dbReference type="PANTHER" id="PTHR43823:SF3">
    <property type="entry name" value="MULTIDRUG EXPORT PROTEIN MEPA"/>
    <property type="match status" value="1"/>
</dbReference>
<comment type="caution">
    <text evidence="11">The sequence shown here is derived from an EMBL/GenBank/DDBJ whole genome shotgun (WGS) entry which is preliminary data.</text>
</comment>
<feature type="transmembrane region" description="Helical" evidence="10">
    <location>
        <begin position="290"/>
        <end position="309"/>
    </location>
</feature>
<evidence type="ECO:0000256" key="8">
    <source>
        <dbReference type="ARBA" id="ARBA00023136"/>
    </source>
</evidence>
<dbReference type="Pfam" id="PF01554">
    <property type="entry name" value="MatE"/>
    <property type="match status" value="2"/>
</dbReference>
<proteinExistence type="inferred from homology"/>
<feature type="transmembrane region" description="Helical" evidence="10">
    <location>
        <begin position="360"/>
        <end position="381"/>
    </location>
</feature>
<evidence type="ECO:0000256" key="3">
    <source>
        <dbReference type="ARBA" id="ARBA00022106"/>
    </source>
</evidence>
<dbReference type="InterPro" id="IPR048279">
    <property type="entry name" value="MdtK-like"/>
</dbReference>
<evidence type="ECO:0000256" key="2">
    <source>
        <dbReference type="ARBA" id="ARBA00008417"/>
    </source>
</evidence>
<feature type="transmembrane region" description="Helical" evidence="10">
    <location>
        <begin position="97"/>
        <end position="120"/>
    </location>
</feature>
<evidence type="ECO:0000256" key="10">
    <source>
        <dbReference type="SAM" id="Phobius"/>
    </source>
</evidence>
<dbReference type="Proteomes" id="UP000838324">
    <property type="component" value="Unassembled WGS sequence"/>
</dbReference>
<dbReference type="RefSeq" id="WP_236332285.1">
    <property type="nucleotide sequence ID" value="NZ_CAKMMG010000001.1"/>
</dbReference>
<evidence type="ECO:0000256" key="5">
    <source>
        <dbReference type="ARBA" id="ARBA00022475"/>
    </source>
</evidence>
<accession>A0ABM9BUV7</accession>
<keyword evidence="5" id="KW-1003">Cell membrane</keyword>
<keyword evidence="7 10" id="KW-1133">Transmembrane helix</keyword>
<keyword evidence="6 10" id="KW-0812">Transmembrane</keyword>
<comment type="subcellular location">
    <subcellularLocation>
        <location evidence="1">Cell membrane</location>
        <topology evidence="1">Multi-pass membrane protein</topology>
    </subcellularLocation>
</comment>
<evidence type="ECO:0000313" key="11">
    <source>
        <dbReference type="EMBL" id="CAH1195118.1"/>
    </source>
</evidence>
<dbReference type="PANTHER" id="PTHR43823">
    <property type="entry name" value="SPORULATION PROTEIN YKVU"/>
    <property type="match status" value="1"/>
</dbReference>
<feature type="transmembrane region" description="Helical" evidence="10">
    <location>
        <begin position="52"/>
        <end position="76"/>
    </location>
</feature>
<dbReference type="InterPro" id="IPR045070">
    <property type="entry name" value="MATE_MepA-like"/>
</dbReference>
<feature type="transmembrane region" description="Helical" evidence="10">
    <location>
        <begin position="250"/>
        <end position="270"/>
    </location>
</feature>
<dbReference type="CDD" id="cd13143">
    <property type="entry name" value="MATE_MepA_like"/>
    <property type="match status" value="1"/>
</dbReference>
<dbReference type="InterPro" id="IPR051327">
    <property type="entry name" value="MATE_MepA_subfamily"/>
</dbReference>
<keyword evidence="4" id="KW-0813">Transport</keyword>
<feature type="transmembrane region" description="Helical" evidence="10">
    <location>
        <begin position="393"/>
        <end position="413"/>
    </location>
</feature>
<evidence type="ECO:0000256" key="9">
    <source>
        <dbReference type="ARBA" id="ARBA00023251"/>
    </source>
</evidence>
<evidence type="ECO:0000256" key="6">
    <source>
        <dbReference type="ARBA" id="ARBA00022692"/>
    </source>
</evidence>
<feature type="transmembrane region" description="Helical" evidence="10">
    <location>
        <begin position="196"/>
        <end position="216"/>
    </location>
</feature>
<dbReference type="InterPro" id="IPR002528">
    <property type="entry name" value="MATE_fam"/>
</dbReference>
<keyword evidence="9" id="KW-0046">Antibiotic resistance</keyword>
<feature type="transmembrane region" description="Helical" evidence="10">
    <location>
        <begin position="321"/>
        <end position="340"/>
    </location>
</feature>
<protein>
    <recommendedName>
        <fullName evidence="3">Multidrug export protein MepA</fullName>
    </recommendedName>
</protein>